<dbReference type="GO" id="GO:0000785">
    <property type="term" value="C:chromatin"/>
    <property type="evidence" value="ECO:0007669"/>
    <property type="project" value="TreeGrafter"/>
</dbReference>
<dbReference type="Pfam" id="PF14324">
    <property type="entry name" value="PINIT"/>
    <property type="match status" value="1"/>
</dbReference>
<comment type="pathway">
    <text evidence="1">Protein modification; protein sumoylation.</text>
</comment>
<evidence type="ECO:0000313" key="12">
    <source>
        <dbReference type="EMBL" id="KNE97046.1"/>
    </source>
</evidence>
<keyword evidence="13" id="KW-1185">Reference proteome</keyword>
<feature type="domain" description="PINIT" evidence="11">
    <location>
        <begin position="188"/>
        <end position="368"/>
    </location>
</feature>
<feature type="compositionally biased region" description="Basic residues" evidence="9">
    <location>
        <begin position="584"/>
        <end position="596"/>
    </location>
</feature>
<reference evidence="13" key="1">
    <citation type="submission" date="2014-03" db="EMBL/GenBank/DDBJ databases">
        <title>The Genome Sequence of Puccinia striiformis f. sp. tritici PST-78.</title>
        <authorList>
            <consortium name="The Broad Institute Genome Sequencing Platform"/>
            <person name="Cuomo C."/>
            <person name="Hulbert S."/>
            <person name="Chen X."/>
            <person name="Walker B."/>
            <person name="Young S.K."/>
            <person name="Zeng Q."/>
            <person name="Gargeya S."/>
            <person name="Fitzgerald M."/>
            <person name="Haas B."/>
            <person name="Abouelleil A."/>
            <person name="Alvarado L."/>
            <person name="Arachchi H.M."/>
            <person name="Berlin A.M."/>
            <person name="Chapman S.B."/>
            <person name="Goldberg J."/>
            <person name="Griggs A."/>
            <person name="Gujja S."/>
            <person name="Hansen M."/>
            <person name="Howarth C."/>
            <person name="Imamovic A."/>
            <person name="Larimer J."/>
            <person name="McCowan C."/>
            <person name="Montmayeur A."/>
            <person name="Murphy C."/>
            <person name="Neiman D."/>
            <person name="Pearson M."/>
            <person name="Priest M."/>
            <person name="Roberts A."/>
            <person name="Saif S."/>
            <person name="Shea T."/>
            <person name="Sisk P."/>
            <person name="Sykes S."/>
            <person name="Wortman J."/>
            <person name="Nusbaum C."/>
            <person name="Birren B."/>
        </authorList>
    </citation>
    <scope>NUCLEOTIDE SEQUENCE [LARGE SCALE GENOMIC DNA]</scope>
    <source>
        <strain evidence="13">race PST-78</strain>
    </source>
</reference>
<dbReference type="AlphaFoldDB" id="A0A0L0VCZ5"/>
<comment type="similarity">
    <text evidence="2">Belongs to the PIAS family.</text>
</comment>
<dbReference type="Pfam" id="PF02891">
    <property type="entry name" value="zf-MIZ"/>
    <property type="match status" value="1"/>
</dbReference>
<keyword evidence="5 8" id="KW-0863">Zinc-finger</keyword>
<dbReference type="PROSITE" id="PS51044">
    <property type="entry name" value="ZF_SP_RING"/>
    <property type="match status" value="1"/>
</dbReference>
<evidence type="ECO:0008006" key="14">
    <source>
        <dbReference type="Google" id="ProtNLM"/>
    </source>
</evidence>
<evidence type="ECO:0000256" key="6">
    <source>
        <dbReference type="ARBA" id="ARBA00022786"/>
    </source>
</evidence>
<name>A0A0L0VCZ5_9BASI</name>
<dbReference type="PANTHER" id="PTHR10782:SF4">
    <property type="entry name" value="TONALLI, ISOFORM E"/>
    <property type="match status" value="1"/>
</dbReference>
<gene>
    <name evidence="12" type="ORF">PSTG_09621</name>
</gene>
<feature type="domain" description="SP-RING-type" evidence="10">
    <location>
        <begin position="397"/>
        <end position="478"/>
    </location>
</feature>
<dbReference type="Proteomes" id="UP000054564">
    <property type="component" value="Unassembled WGS sequence"/>
</dbReference>
<proteinExistence type="inferred from homology"/>
<dbReference type="GO" id="GO:0061665">
    <property type="term" value="F:SUMO ligase activity"/>
    <property type="evidence" value="ECO:0007669"/>
    <property type="project" value="TreeGrafter"/>
</dbReference>
<feature type="region of interest" description="Disordered" evidence="9">
    <location>
        <begin position="124"/>
        <end position="168"/>
    </location>
</feature>
<feature type="region of interest" description="Disordered" evidence="9">
    <location>
        <begin position="498"/>
        <end position="598"/>
    </location>
</feature>
<dbReference type="PANTHER" id="PTHR10782">
    <property type="entry name" value="ZINC FINGER MIZ DOMAIN-CONTAINING PROTEIN"/>
    <property type="match status" value="1"/>
</dbReference>
<dbReference type="GO" id="GO:0016925">
    <property type="term" value="P:protein sumoylation"/>
    <property type="evidence" value="ECO:0007669"/>
    <property type="project" value="UniProtKB-UniPathway"/>
</dbReference>
<feature type="compositionally biased region" description="Acidic residues" evidence="9">
    <location>
        <begin position="552"/>
        <end position="577"/>
    </location>
</feature>
<dbReference type="InterPro" id="IPR004181">
    <property type="entry name" value="Znf_MIZ"/>
</dbReference>
<keyword evidence="7" id="KW-0862">Zinc</keyword>
<feature type="compositionally biased region" description="Low complexity" evidence="9">
    <location>
        <begin position="515"/>
        <end position="528"/>
    </location>
</feature>
<evidence type="ECO:0000256" key="3">
    <source>
        <dbReference type="ARBA" id="ARBA00022679"/>
    </source>
</evidence>
<dbReference type="GO" id="GO:0008270">
    <property type="term" value="F:zinc ion binding"/>
    <property type="evidence" value="ECO:0007669"/>
    <property type="project" value="UniProtKB-KW"/>
</dbReference>
<dbReference type="STRING" id="1165861.A0A0L0VCZ5"/>
<keyword evidence="3" id="KW-0808">Transferase</keyword>
<dbReference type="EMBL" id="AJIL01000073">
    <property type="protein sequence ID" value="KNE97046.1"/>
    <property type="molecule type" value="Genomic_DNA"/>
</dbReference>
<evidence type="ECO:0000256" key="7">
    <source>
        <dbReference type="ARBA" id="ARBA00022833"/>
    </source>
</evidence>
<dbReference type="PROSITE" id="PS51466">
    <property type="entry name" value="PINIT"/>
    <property type="match status" value="1"/>
</dbReference>
<accession>A0A0L0VCZ5</accession>
<dbReference type="InterPro" id="IPR038654">
    <property type="entry name" value="PINIT_sf"/>
</dbReference>
<evidence type="ECO:0000256" key="9">
    <source>
        <dbReference type="SAM" id="MobiDB-lite"/>
    </source>
</evidence>
<evidence type="ECO:0000256" key="1">
    <source>
        <dbReference type="ARBA" id="ARBA00004718"/>
    </source>
</evidence>
<evidence type="ECO:0000313" key="13">
    <source>
        <dbReference type="Proteomes" id="UP000054564"/>
    </source>
</evidence>
<evidence type="ECO:0000256" key="8">
    <source>
        <dbReference type="PROSITE-ProRule" id="PRU00452"/>
    </source>
</evidence>
<comment type="caution">
    <text evidence="12">The sequence shown here is derived from an EMBL/GenBank/DDBJ whole genome shotgun (WGS) entry which is preliminary data.</text>
</comment>
<evidence type="ECO:0000256" key="2">
    <source>
        <dbReference type="ARBA" id="ARBA00005383"/>
    </source>
</evidence>
<dbReference type="InterPro" id="IPR013083">
    <property type="entry name" value="Znf_RING/FYVE/PHD"/>
</dbReference>
<evidence type="ECO:0000259" key="11">
    <source>
        <dbReference type="PROSITE" id="PS51466"/>
    </source>
</evidence>
<protein>
    <recommendedName>
        <fullName evidence="14">SP-RING-type domain-containing protein</fullName>
    </recommendedName>
</protein>
<dbReference type="OrthoDB" id="28127at2759"/>
<dbReference type="Gene3D" id="2.60.120.780">
    <property type="entry name" value="PINIT domain"/>
    <property type="match status" value="1"/>
</dbReference>
<keyword evidence="4" id="KW-0479">Metal-binding</keyword>
<evidence type="ECO:0000256" key="4">
    <source>
        <dbReference type="ARBA" id="ARBA00022723"/>
    </source>
</evidence>
<organism evidence="12 13">
    <name type="scientific">Puccinia striiformis f. sp. tritici PST-78</name>
    <dbReference type="NCBI Taxonomy" id="1165861"/>
    <lineage>
        <taxon>Eukaryota</taxon>
        <taxon>Fungi</taxon>
        <taxon>Dikarya</taxon>
        <taxon>Basidiomycota</taxon>
        <taxon>Pucciniomycotina</taxon>
        <taxon>Pucciniomycetes</taxon>
        <taxon>Pucciniales</taxon>
        <taxon>Pucciniaceae</taxon>
        <taxon>Puccinia</taxon>
    </lineage>
</organism>
<dbReference type="Gene3D" id="3.30.40.10">
    <property type="entry name" value="Zinc/RING finger domain, C3HC4 (zinc finger)"/>
    <property type="match status" value="1"/>
</dbReference>
<dbReference type="InterPro" id="IPR023321">
    <property type="entry name" value="PINIT"/>
</dbReference>
<dbReference type="UniPathway" id="UPA00886"/>
<evidence type="ECO:0000259" key="10">
    <source>
        <dbReference type="PROSITE" id="PS51044"/>
    </source>
</evidence>
<keyword evidence="6" id="KW-0833">Ubl conjugation pathway</keyword>
<sequence>MATIYQDFSKLRSFLPTLRVEELKGIIRTINSYFHVAARLTGKKDELILRIESYLQEAINQAKYDNYDHVRAAIYRYCREPYIPTYHRTSVSGSTPNYNPASQSTSSAGLRANAPVIDLGPVQSAQHIHHQHQQQQPGKADPVFGSTSTPSMMRGYPIKTPSNGSNQIYNSATGQPFPAKPQPYSNNSTIFNSRNLPICFERSPFYRVDSAASSLAICHRAAQNDRKSVPLSLILSPEQRAKLTQTTANPTGSQYQLRMFSTSEAYYQHPGYPSTSATNTSSNNSTPALIEFPTTIEIKLNTCSITSNLKGIKKQPGTAPPPNLASVPGRNGAGLALDLKDGRPNQIEIAYSNSDKRFFFVIYLVEYYGVYGLMKNLKANRKRGLNQVLQEIIASSSDDDVITSASEITLKDPVVFTRIKTPIRSTRCKHLQCFDAEFFYTMMEQTPTWLCPVCNSKLKNEEISVDEYFESILKATPSSIDTVIIEADGKWHDERYDYGTSTKKRSPQSVMSIESGGSRPSASTSSGAGHHHHHQHGDDNSKKRKAPVLELVESDNDQQAEDDDDEDDEDDEDEGSTQEEVQHPKRSRNFKRHKAFGHSADCVIDLTLDDD</sequence>
<evidence type="ECO:0000256" key="5">
    <source>
        <dbReference type="ARBA" id="ARBA00022771"/>
    </source>
</evidence>